<name>A0A9R0JH55_SPIOL</name>
<feature type="compositionally biased region" description="Basic and acidic residues" evidence="1">
    <location>
        <begin position="221"/>
        <end position="238"/>
    </location>
</feature>
<keyword evidence="2" id="KW-1185">Reference proteome</keyword>
<keyword evidence="3" id="KW-0347">Helicase</keyword>
<dbReference type="GeneID" id="110805100"/>
<dbReference type="OrthoDB" id="1747509at2759"/>
<organism evidence="2 3">
    <name type="scientific">Spinacia oleracea</name>
    <name type="common">Spinach</name>
    <dbReference type="NCBI Taxonomy" id="3562"/>
    <lineage>
        <taxon>Eukaryota</taxon>
        <taxon>Viridiplantae</taxon>
        <taxon>Streptophyta</taxon>
        <taxon>Embryophyta</taxon>
        <taxon>Tracheophyta</taxon>
        <taxon>Spermatophyta</taxon>
        <taxon>Magnoliopsida</taxon>
        <taxon>eudicotyledons</taxon>
        <taxon>Gunneridae</taxon>
        <taxon>Pentapetalae</taxon>
        <taxon>Caryophyllales</taxon>
        <taxon>Chenopodiaceae</taxon>
        <taxon>Chenopodioideae</taxon>
        <taxon>Anserineae</taxon>
        <taxon>Spinacia</taxon>
    </lineage>
</organism>
<reference evidence="2" key="1">
    <citation type="journal article" date="2021" name="Nat. Commun.">
        <title>Genomic analyses provide insights into spinach domestication and the genetic basis of agronomic traits.</title>
        <authorList>
            <person name="Cai X."/>
            <person name="Sun X."/>
            <person name="Xu C."/>
            <person name="Sun H."/>
            <person name="Wang X."/>
            <person name="Ge C."/>
            <person name="Zhang Z."/>
            <person name="Wang Q."/>
            <person name="Fei Z."/>
            <person name="Jiao C."/>
            <person name="Wang Q."/>
        </authorList>
    </citation>
    <scope>NUCLEOTIDE SEQUENCE [LARGE SCALE GENOMIC DNA]</scope>
    <source>
        <strain evidence="2">cv. Varoflay</strain>
    </source>
</reference>
<accession>A0A9R0JH55</accession>
<dbReference type="RefSeq" id="XP_021866405.1">
    <property type="nucleotide sequence ID" value="XM_022010713.2"/>
</dbReference>
<evidence type="ECO:0000313" key="2">
    <source>
        <dbReference type="Proteomes" id="UP000813463"/>
    </source>
</evidence>
<reference evidence="3" key="2">
    <citation type="submission" date="2025-08" db="UniProtKB">
        <authorList>
            <consortium name="RefSeq"/>
        </authorList>
    </citation>
    <scope>IDENTIFICATION</scope>
    <source>
        <tissue evidence="3">Leaf</tissue>
    </source>
</reference>
<feature type="compositionally biased region" description="Basic residues" evidence="1">
    <location>
        <begin position="207"/>
        <end position="220"/>
    </location>
</feature>
<feature type="compositionally biased region" description="Basic and acidic residues" evidence="1">
    <location>
        <begin position="253"/>
        <end position="263"/>
    </location>
</feature>
<dbReference type="PANTHER" id="PTHR37724">
    <property type="entry name" value="OS02G0564300 PROTEIN"/>
    <property type="match status" value="1"/>
</dbReference>
<keyword evidence="3" id="KW-0378">Hydrolase</keyword>
<proteinExistence type="predicted"/>
<dbReference type="GO" id="GO:0004386">
    <property type="term" value="F:helicase activity"/>
    <property type="evidence" value="ECO:0007669"/>
    <property type="project" value="UniProtKB-KW"/>
</dbReference>
<keyword evidence="3" id="KW-0547">Nucleotide-binding</keyword>
<evidence type="ECO:0000256" key="1">
    <source>
        <dbReference type="SAM" id="MobiDB-lite"/>
    </source>
</evidence>
<dbReference type="KEGG" id="soe:110805100"/>
<dbReference type="PANTHER" id="PTHR37724:SF1">
    <property type="entry name" value="OS02G0564300 PROTEIN"/>
    <property type="match status" value="1"/>
</dbReference>
<protein>
    <submittedName>
        <fullName evidence="3">Probable DEAD-box ATP-dependent RNA helicase 48</fullName>
    </submittedName>
</protein>
<keyword evidence="3" id="KW-0067">ATP-binding</keyword>
<dbReference type="Proteomes" id="UP000813463">
    <property type="component" value="Chromosome 1"/>
</dbReference>
<gene>
    <name evidence="3" type="primary">LOC110805100</name>
</gene>
<feature type="region of interest" description="Disordered" evidence="1">
    <location>
        <begin position="192"/>
        <end position="323"/>
    </location>
</feature>
<dbReference type="AlphaFoldDB" id="A0A9R0JH55"/>
<evidence type="ECO:0000313" key="3">
    <source>
        <dbReference type="RefSeq" id="XP_021866405.1"/>
    </source>
</evidence>
<sequence length="323" mass="35850">MQILQTSFPLSTPKPSPFLHSLSSSNSISPLSLLPNLSALSLTHRRPPSSTLIRMGGGPRTFPGGVSKWQWKRMQAKKAKQLLKARLSRERQIYEMRKRAELKAAVSDLERPWEVVQKGAPRTASSLFSVSADEQLKVLADRFQKPGGFDMWSDNDGPQIFDSPQGLPSARFFPKGVVHSIKPYGDVDEGLRREEIGNRKSSDAKGGIRKLRGGSNPKRKSSVEKGGIESVDRKRGDDLNGGDGNGRNLMNVRKVEGDHERRKTNSNSNSNVERSDKMKGYGRRQPISGRTRPSKGEVDVYDMSLQGDGRYGFSGSQNDDDLR</sequence>
<feature type="compositionally biased region" description="Basic and acidic residues" evidence="1">
    <location>
        <begin position="192"/>
        <end position="203"/>
    </location>
</feature>